<dbReference type="EMBL" id="CP157400">
    <property type="protein sequence ID" value="XBS09129.1"/>
    <property type="molecule type" value="Genomic_DNA"/>
</dbReference>
<reference evidence="2" key="1">
    <citation type="submission" date="2014-02" db="EMBL/GenBank/DDBJ databases">
        <authorList>
            <person name="Zhao D."/>
            <person name="Dong X."/>
            <person name="Li Y."/>
            <person name="Lv L."/>
            <person name="Zhao D."/>
            <person name="Gao Y."/>
            <person name="Wang Y."/>
            <person name="Li Y."/>
        </authorList>
    </citation>
    <scope>NUCLEOTIDE SEQUENCE</scope>
    <source>
        <strain evidence="2">CGMCC 7049</strain>
    </source>
</reference>
<evidence type="ECO:0000259" key="1">
    <source>
        <dbReference type="Pfam" id="PF21793"/>
    </source>
</evidence>
<feature type="domain" description="DUF6877" evidence="1">
    <location>
        <begin position="5"/>
        <end position="54"/>
    </location>
</feature>
<proteinExistence type="predicted"/>
<name>A0AAU7NNG3_PEDPE</name>
<sequence length="65" mass="7394">MSKTAMQELSELSPQLPLNVLKDIDHKVSDWLAGGGDENDPYIWQQVRYAKNYIAATFYGQDVSF</sequence>
<dbReference type="RefSeq" id="WP_029257899.1">
    <property type="nucleotide sequence ID" value="NZ_CP157400.1"/>
</dbReference>
<accession>A0AAU7NNG3</accession>
<dbReference type="Pfam" id="PF21793">
    <property type="entry name" value="DUF6877"/>
    <property type="match status" value="1"/>
</dbReference>
<gene>
    <name evidence="2" type="ORF">BB06_04170</name>
</gene>
<protein>
    <submittedName>
        <fullName evidence="2">DUF6877 family protein</fullName>
    </submittedName>
</protein>
<dbReference type="AlphaFoldDB" id="A0AAU7NNG3"/>
<evidence type="ECO:0000313" key="2">
    <source>
        <dbReference type="EMBL" id="XBS09129.1"/>
    </source>
</evidence>
<organism evidence="2">
    <name type="scientific">Pediococcus pentosaceus CGMCC 7049</name>
    <dbReference type="NCBI Taxonomy" id="1460385"/>
    <lineage>
        <taxon>Bacteria</taxon>
        <taxon>Bacillati</taxon>
        <taxon>Bacillota</taxon>
        <taxon>Bacilli</taxon>
        <taxon>Lactobacillales</taxon>
        <taxon>Lactobacillaceae</taxon>
        <taxon>Pediococcus</taxon>
    </lineage>
</organism>
<reference evidence="2" key="2">
    <citation type="submission" date="2024-05" db="EMBL/GenBank/DDBJ databases">
        <authorList>
            <person name="Chen H."/>
        </authorList>
    </citation>
    <scope>NUCLEOTIDE SEQUENCE</scope>
    <source>
        <strain evidence="2">CGMCC 7049</strain>
    </source>
</reference>
<dbReference type="InterPro" id="IPR049242">
    <property type="entry name" value="DUF6877"/>
</dbReference>